<dbReference type="PANTHER" id="PTHR11472">
    <property type="entry name" value="DNA REPAIR DEAD HELICASE RAD3/XP-D SUBFAMILY MEMBER"/>
    <property type="match status" value="1"/>
</dbReference>
<dbReference type="AlphaFoldDB" id="A0A5D4XEI8"/>
<dbReference type="GO" id="GO:0016818">
    <property type="term" value="F:hydrolase activity, acting on acid anhydrides, in phosphorus-containing anhydrides"/>
    <property type="evidence" value="ECO:0007669"/>
    <property type="project" value="InterPro"/>
</dbReference>
<dbReference type="GO" id="GO:0005524">
    <property type="term" value="F:ATP binding"/>
    <property type="evidence" value="ECO:0007669"/>
    <property type="project" value="UniProtKB-KW"/>
</dbReference>
<gene>
    <name evidence="7" type="ORF">FZO89_17745</name>
</gene>
<evidence type="ECO:0000256" key="4">
    <source>
        <dbReference type="ARBA" id="ARBA00038058"/>
    </source>
</evidence>
<evidence type="ECO:0000256" key="2">
    <source>
        <dbReference type="ARBA" id="ARBA00022801"/>
    </source>
</evidence>
<organism evidence="7 8">
    <name type="scientific">Luteimonas viscosa</name>
    <dbReference type="NCBI Taxonomy" id="1132694"/>
    <lineage>
        <taxon>Bacteria</taxon>
        <taxon>Pseudomonadati</taxon>
        <taxon>Pseudomonadota</taxon>
        <taxon>Gammaproteobacteria</taxon>
        <taxon>Lysobacterales</taxon>
        <taxon>Lysobacteraceae</taxon>
        <taxon>Luteimonas</taxon>
    </lineage>
</organism>
<evidence type="ECO:0000256" key="5">
    <source>
        <dbReference type="SAM" id="MobiDB-lite"/>
    </source>
</evidence>
<evidence type="ECO:0000256" key="1">
    <source>
        <dbReference type="ARBA" id="ARBA00022741"/>
    </source>
</evidence>
<sequence>MTAAASTEGADTLAARSSAALSEGGLLAQRIPAFAAREAQQRLAAAVADTLGGRETLLAEAGTGTGKTFAYLVPLLLSGQKAIVSTGTRALQDQLYHRDLPRVRDALGTGLKTALLKGRANYLCRYRLERAKGEPRFTSREQIAQFQRIVAWSGRTKMGDLAEVEALAEDSPLLPMVTSTADNCLGSECPMWSECFVVQARQRAQSADLVVVNHHLLLADLALKQEGFGEILPGAQAFVVDEAHQLPELAAQFFGEGLSARPLVELARDALGESKDVPGSLAIVQAPSRELEQATRALRATMEGLPMRGTQARALQSPAFADGLRALGDAVAALRDALAPLREASPGFDACHARAQEMMSRLGRWTKTAPEPASGRAVEGPREPGEQGDSGSDSPGSVDDDVRWFELSPRGFRLQRTPLDVSGPLRTHREQSRAAWIFTSATLAVDDSFAHIATRLGLEQPATLLVPSPFHWPSQALCYLPMRMPQPADRDYTWAVIESIRPVLQASAGRAFVLFASHRALREAAELLREEGEWPLFVQGEAPRHVLLQRFRESGNGVLLGAASFREGVDVAGAALSVVVVDKLPFAAPDDPVFEARLDAIRRAGGNPFRDEQLPQAVIALKQGVGRLIRTETDRGVLVLCDPRLTQKSYGALFLDSLPPFASTRDVRDVHAFFARDPVAAADHAPAVAAAGVAGTDVAGAGKGTP</sequence>
<evidence type="ECO:0000256" key="3">
    <source>
        <dbReference type="ARBA" id="ARBA00022840"/>
    </source>
</evidence>
<proteinExistence type="inferred from homology"/>
<dbReference type="InterPro" id="IPR006555">
    <property type="entry name" value="ATP-dep_Helicase_C"/>
</dbReference>
<keyword evidence="3" id="KW-0067">ATP-binding</keyword>
<dbReference type="Pfam" id="PF00270">
    <property type="entry name" value="DEAD"/>
    <property type="match status" value="1"/>
</dbReference>
<reference evidence="7 8" key="1">
    <citation type="submission" date="2019-08" db="EMBL/GenBank/DDBJ databases">
        <title>Luteimonas viscosus sp. nov., isolated from soil of a sunflower field.</title>
        <authorList>
            <person name="Jianli Z."/>
            <person name="Ying Z."/>
        </authorList>
    </citation>
    <scope>NUCLEOTIDE SEQUENCE [LARGE SCALE GENOMIC DNA]</scope>
    <source>
        <strain evidence="7 8">XBU10</strain>
    </source>
</reference>
<dbReference type="InterPro" id="IPR045028">
    <property type="entry name" value="DinG/Rad3-like"/>
</dbReference>
<feature type="compositionally biased region" description="Low complexity" evidence="5">
    <location>
        <begin position="387"/>
        <end position="397"/>
    </location>
</feature>
<dbReference type="GO" id="GO:0003676">
    <property type="term" value="F:nucleic acid binding"/>
    <property type="evidence" value="ECO:0007669"/>
    <property type="project" value="InterPro"/>
</dbReference>
<accession>A0A5D4XEI8</accession>
<dbReference type="Gene3D" id="3.40.50.300">
    <property type="entry name" value="P-loop containing nucleotide triphosphate hydrolases"/>
    <property type="match status" value="2"/>
</dbReference>
<dbReference type="SUPFAM" id="SSF52540">
    <property type="entry name" value="P-loop containing nucleoside triphosphate hydrolases"/>
    <property type="match status" value="1"/>
</dbReference>
<dbReference type="SMART" id="SM00491">
    <property type="entry name" value="HELICc2"/>
    <property type="match status" value="1"/>
</dbReference>
<feature type="domain" description="Helicase ATP-binding" evidence="6">
    <location>
        <begin position="26"/>
        <end position="295"/>
    </location>
</feature>
<comment type="caution">
    <text evidence="7">The sequence shown here is derived from an EMBL/GenBank/DDBJ whole genome shotgun (WGS) entry which is preliminary data.</text>
</comment>
<dbReference type="Pfam" id="PF13307">
    <property type="entry name" value="Helicase_C_2"/>
    <property type="match status" value="1"/>
</dbReference>
<dbReference type="InterPro" id="IPR014013">
    <property type="entry name" value="Helic_SF1/SF2_ATP-bd_DinG/Rad3"/>
</dbReference>
<dbReference type="InterPro" id="IPR011545">
    <property type="entry name" value="DEAD/DEAH_box_helicase_dom"/>
</dbReference>
<dbReference type="Proteomes" id="UP000324973">
    <property type="component" value="Unassembled WGS sequence"/>
</dbReference>
<dbReference type="EMBL" id="VTFT01000003">
    <property type="protein sequence ID" value="TYT23086.1"/>
    <property type="molecule type" value="Genomic_DNA"/>
</dbReference>
<dbReference type="GO" id="GO:0006281">
    <property type="term" value="P:DNA repair"/>
    <property type="evidence" value="ECO:0007669"/>
    <property type="project" value="TreeGrafter"/>
</dbReference>
<keyword evidence="2" id="KW-0378">Hydrolase</keyword>
<comment type="similarity">
    <text evidence="4">Belongs to the helicase family. DinG subfamily.</text>
</comment>
<keyword evidence="1" id="KW-0547">Nucleotide-binding</keyword>
<keyword evidence="7" id="KW-0347">Helicase</keyword>
<evidence type="ECO:0000313" key="8">
    <source>
        <dbReference type="Proteomes" id="UP000324973"/>
    </source>
</evidence>
<dbReference type="PANTHER" id="PTHR11472:SF34">
    <property type="entry name" value="REGULATOR OF TELOMERE ELONGATION HELICASE 1"/>
    <property type="match status" value="1"/>
</dbReference>
<dbReference type="FunFam" id="3.40.50.300:FF:000466">
    <property type="entry name" value="ATP-dependent DNA helicase"/>
    <property type="match status" value="1"/>
</dbReference>
<keyword evidence="8" id="KW-1185">Reference proteome</keyword>
<dbReference type="RefSeq" id="WP_149104793.1">
    <property type="nucleotide sequence ID" value="NZ_VTFT01000003.1"/>
</dbReference>
<name>A0A5D4XEI8_9GAMM</name>
<dbReference type="InterPro" id="IPR027417">
    <property type="entry name" value="P-loop_NTPase"/>
</dbReference>
<dbReference type="PROSITE" id="PS51193">
    <property type="entry name" value="HELICASE_ATP_BIND_2"/>
    <property type="match status" value="1"/>
</dbReference>
<protein>
    <submittedName>
        <fullName evidence="7">ATP-dependent DNA helicase</fullName>
    </submittedName>
</protein>
<feature type="region of interest" description="Disordered" evidence="5">
    <location>
        <begin position="363"/>
        <end position="400"/>
    </location>
</feature>
<dbReference type="GO" id="GO:0003678">
    <property type="term" value="F:DNA helicase activity"/>
    <property type="evidence" value="ECO:0007669"/>
    <property type="project" value="TreeGrafter"/>
</dbReference>
<evidence type="ECO:0000313" key="7">
    <source>
        <dbReference type="EMBL" id="TYT23086.1"/>
    </source>
</evidence>
<dbReference type="OrthoDB" id="9805194at2"/>
<evidence type="ECO:0000259" key="6">
    <source>
        <dbReference type="PROSITE" id="PS51193"/>
    </source>
</evidence>